<evidence type="ECO:0000256" key="1">
    <source>
        <dbReference type="ARBA" id="ARBA00004123"/>
    </source>
</evidence>
<keyword evidence="8" id="KW-0391">Immunity</keyword>
<evidence type="ECO:0000256" key="11">
    <source>
        <dbReference type="ARBA" id="ARBA00023242"/>
    </source>
</evidence>
<evidence type="ECO:0000256" key="6">
    <source>
        <dbReference type="ARBA" id="ARBA00022490"/>
    </source>
</evidence>
<dbReference type="InterPro" id="IPR029342">
    <property type="entry name" value="ECIST_C"/>
</dbReference>
<evidence type="ECO:0000256" key="10">
    <source>
        <dbReference type="ARBA" id="ARBA00023128"/>
    </source>
</evidence>
<proteinExistence type="inferred from homology"/>
<name>A0A9Q1H949_HOLLE</name>
<dbReference type="Proteomes" id="UP001152320">
    <property type="component" value="Chromosome 8"/>
</dbReference>
<organism evidence="13 14">
    <name type="scientific">Holothuria leucospilota</name>
    <name type="common">Black long sea cucumber</name>
    <name type="synonym">Mertensiothuria leucospilota</name>
    <dbReference type="NCBI Taxonomy" id="206669"/>
    <lineage>
        <taxon>Eukaryota</taxon>
        <taxon>Metazoa</taxon>
        <taxon>Echinodermata</taxon>
        <taxon>Eleutherozoa</taxon>
        <taxon>Echinozoa</taxon>
        <taxon>Holothuroidea</taxon>
        <taxon>Aspidochirotacea</taxon>
        <taxon>Aspidochirotida</taxon>
        <taxon>Holothuriidae</taxon>
        <taxon>Holothuria</taxon>
    </lineage>
</organism>
<dbReference type="GO" id="GO:0005739">
    <property type="term" value="C:mitochondrion"/>
    <property type="evidence" value="ECO:0007669"/>
    <property type="project" value="UniProtKB-SubCell"/>
</dbReference>
<evidence type="ECO:0000259" key="12">
    <source>
        <dbReference type="SMART" id="SM01284"/>
    </source>
</evidence>
<evidence type="ECO:0000313" key="13">
    <source>
        <dbReference type="EMBL" id="KAJ8037604.1"/>
    </source>
</evidence>
<keyword evidence="7" id="KW-0399">Innate immunity</keyword>
<dbReference type="AlphaFoldDB" id="A0A9Q1H949"/>
<evidence type="ECO:0000256" key="2">
    <source>
        <dbReference type="ARBA" id="ARBA00004173"/>
    </source>
</evidence>
<comment type="caution">
    <text evidence="13">The sequence shown here is derived from an EMBL/GenBank/DDBJ whole genome shotgun (WGS) entry which is preliminary data.</text>
</comment>
<sequence length="416" mass="49127">MGTCTRLLQRLAPWRGCQLCQVSIQQHRHHQIYSQRIICGKAVQFSRKLHYSAYYYQEDKRESDQMQEDRGISAEAKRTLTLSRNLFKEASEKGADKETFYQLIETFAEVDKRKRGHLQFIETALRYMKHFRVEKDIDAYNRLLDVFPKGVFVARNIWQVIFNHFPEQQTVALKILQKLEDNKLMPNSDTKRILLEVFGRQSHPVKKYQRIMYWFPKFRNINPFPLPYELPTDPIQLSELGLKRICEYEAELKFISDWCDMQSEDASKDFIASAQSPEQRDLLSQHPPYRSLYVEGPFNLWLRDIKLGYYILRSDPIYLGSLEDDDLEEDEDEEDNFSLHQTDPYKGDLLEGPVYAMCMTNNGTQERLNLWVKKLQEDNPHLARLPVIFNLFKKENVEEKKDGGLMEGTKLLETDS</sequence>
<comment type="similarity">
    <text evidence="4">Belongs to the ECSIT family.</text>
</comment>
<dbReference type="InterPro" id="IPR010418">
    <property type="entry name" value="ECSIT"/>
</dbReference>
<keyword evidence="6" id="KW-0963">Cytoplasm</keyword>
<keyword evidence="14" id="KW-1185">Reference proteome</keyword>
<evidence type="ECO:0000313" key="14">
    <source>
        <dbReference type="Proteomes" id="UP001152320"/>
    </source>
</evidence>
<keyword evidence="11" id="KW-0539">Nucleus</keyword>
<dbReference type="GO" id="GO:0005634">
    <property type="term" value="C:nucleus"/>
    <property type="evidence" value="ECO:0007669"/>
    <property type="project" value="UniProtKB-SubCell"/>
</dbReference>
<comment type="subcellular location">
    <subcellularLocation>
        <location evidence="3">Cytoplasm</location>
    </subcellularLocation>
    <subcellularLocation>
        <location evidence="2">Mitochondrion</location>
    </subcellularLocation>
    <subcellularLocation>
        <location evidence="1">Nucleus</location>
    </subcellularLocation>
</comment>
<feature type="domain" description="ECSIT C-terminal" evidence="12">
    <location>
        <begin position="276"/>
        <end position="392"/>
    </location>
</feature>
<reference evidence="13" key="1">
    <citation type="submission" date="2021-10" db="EMBL/GenBank/DDBJ databases">
        <title>Tropical sea cucumber genome reveals ecological adaptation and Cuvierian tubules defense mechanism.</title>
        <authorList>
            <person name="Chen T."/>
        </authorList>
    </citation>
    <scope>NUCLEOTIDE SEQUENCE</scope>
    <source>
        <strain evidence="13">Nanhai2018</strain>
        <tissue evidence="13">Muscle</tissue>
    </source>
</reference>
<evidence type="ECO:0000256" key="3">
    <source>
        <dbReference type="ARBA" id="ARBA00004496"/>
    </source>
</evidence>
<dbReference type="Pfam" id="PF14784">
    <property type="entry name" value="ECSIT_C"/>
    <property type="match status" value="1"/>
</dbReference>
<evidence type="ECO:0000256" key="7">
    <source>
        <dbReference type="ARBA" id="ARBA00022588"/>
    </source>
</evidence>
<protein>
    <recommendedName>
        <fullName evidence="5">Evolutionarily conserved signaling intermediate in Toll pathway, mitochondrial</fullName>
    </recommendedName>
</protein>
<dbReference type="InterPro" id="IPR046448">
    <property type="entry name" value="ECSIT_N"/>
</dbReference>
<keyword evidence="9" id="KW-0809">Transit peptide</keyword>
<evidence type="ECO:0000256" key="9">
    <source>
        <dbReference type="ARBA" id="ARBA00022946"/>
    </source>
</evidence>
<evidence type="ECO:0000256" key="8">
    <source>
        <dbReference type="ARBA" id="ARBA00022859"/>
    </source>
</evidence>
<dbReference type="GO" id="GO:0007178">
    <property type="term" value="P:cell surface receptor protein serine/threonine kinase signaling pathway"/>
    <property type="evidence" value="ECO:0007669"/>
    <property type="project" value="TreeGrafter"/>
</dbReference>
<dbReference type="PANTHER" id="PTHR13113:SF1">
    <property type="entry name" value="EVOLUTIONARILY CONSERVED SIGNALING INTERMEDIATE IN TOLL PATHWAY, MITOCHONDRIAL"/>
    <property type="match status" value="1"/>
</dbReference>
<dbReference type="OrthoDB" id="10064298at2759"/>
<dbReference type="Pfam" id="PF06239">
    <property type="entry name" value="ECSIT_N"/>
    <property type="match status" value="1"/>
</dbReference>
<evidence type="ECO:0000256" key="4">
    <source>
        <dbReference type="ARBA" id="ARBA00007674"/>
    </source>
</evidence>
<dbReference type="GO" id="GO:0045087">
    <property type="term" value="P:innate immune response"/>
    <property type="evidence" value="ECO:0007669"/>
    <property type="project" value="UniProtKB-KW"/>
</dbReference>
<dbReference type="EMBL" id="JAIZAY010000008">
    <property type="protein sequence ID" value="KAJ8037604.1"/>
    <property type="molecule type" value="Genomic_DNA"/>
</dbReference>
<keyword evidence="10" id="KW-0496">Mitochondrion</keyword>
<gene>
    <name evidence="13" type="ORF">HOLleu_18458</name>
</gene>
<dbReference type="SMART" id="SM01284">
    <property type="entry name" value="ECSIT_Cterm"/>
    <property type="match status" value="1"/>
</dbReference>
<dbReference type="PANTHER" id="PTHR13113">
    <property type="entry name" value="ECSIT EVOLUTIONARILY CONSERVED SIGNALING INTERMEDIATE IN TOLL PATHWAYS"/>
    <property type="match status" value="1"/>
</dbReference>
<accession>A0A9Q1H949</accession>
<evidence type="ECO:0000256" key="5">
    <source>
        <dbReference type="ARBA" id="ARBA00019998"/>
    </source>
</evidence>